<evidence type="ECO:0000259" key="1">
    <source>
        <dbReference type="Pfam" id="PF13304"/>
    </source>
</evidence>
<comment type="caution">
    <text evidence="2">The sequence shown here is derived from an EMBL/GenBank/DDBJ whole genome shotgun (WGS) entry which is preliminary data.</text>
</comment>
<name>A0A0F8YXE6_9ZZZZ</name>
<accession>A0A0F8YXE6</accession>
<evidence type="ECO:0000313" key="2">
    <source>
        <dbReference type="EMBL" id="KKK52681.1"/>
    </source>
</evidence>
<dbReference type="InterPro" id="IPR027417">
    <property type="entry name" value="P-loop_NTPase"/>
</dbReference>
<dbReference type="GO" id="GO:0005886">
    <property type="term" value="C:plasma membrane"/>
    <property type="evidence" value="ECO:0007669"/>
    <property type="project" value="TreeGrafter"/>
</dbReference>
<dbReference type="InterPro" id="IPR015854">
    <property type="entry name" value="ABC_transpr_LolD-like"/>
</dbReference>
<dbReference type="SUPFAM" id="SSF52540">
    <property type="entry name" value="P-loop containing nucleoside triphosphate hydrolases"/>
    <property type="match status" value="1"/>
</dbReference>
<feature type="non-terminal residue" evidence="2">
    <location>
        <position position="161"/>
    </location>
</feature>
<dbReference type="GO" id="GO:0016887">
    <property type="term" value="F:ATP hydrolysis activity"/>
    <property type="evidence" value="ECO:0007669"/>
    <property type="project" value="InterPro"/>
</dbReference>
<dbReference type="Pfam" id="PF13304">
    <property type="entry name" value="AAA_21"/>
    <property type="match status" value="1"/>
</dbReference>
<sequence length="161" mass="18659">MNLSGGEQQRISLLLVLIKNPQILILDEPTSFLDIKNREKIVKVLKDFAIEGKIVIITSHDPHLVDIATNIYYIQDGRIIKDNLLSKISSSIEKPIIIRQAMNENQDFLNIPDFIYQQLDLGHIYSFNKISNKPLTYVLKLVDHNEFSQQNYQKWVLIDNP</sequence>
<dbReference type="PANTHER" id="PTHR24220">
    <property type="entry name" value="IMPORT ATP-BINDING PROTEIN"/>
    <property type="match status" value="1"/>
</dbReference>
<dbReference type="Gene3D" id="3.40.50.300">
    <property type="entry name" value="P-loop containing nucleotide triphosphate hydrolases"/>
    <property type="match status" value="1"/>
</dbReference>
<gene>
    <name evidence="2" type="ORF">LCGC14_3102470</name>
</gene>
<feature type="domain" description="ATPase AAA-type core" evidence="1">
    <location>
        <begin position="3"/>
        <end position="66"/>
    </location>
</feature>
<dbReference type="GO" id="GO:0022857">
    <property type="term" value="F:transmembrane transporter activity"/>
    <property type="evidence" value="ECO:0007669"/>
    <property type="project" value="TreeGrafter"/>
</dbReference>
<dbReference type="InterPro" id="IPR003959">
    <property type="entry name" value="ATPase_AAA_core"/>
</dbReference>
<dbReference type="AlphaFoldDB" id="A0A0F8YXE6"/>
<protein>
    <recommendedName>
        <fullName evidence="1">ATPase AAA-type core domain-containing protein</fullName>
    </recommendedName>
</protein>
<organism evidence="2">
    <name type="scientific">marine sediment metagenome</name>
    <dbReference type="NCBI Taxonomy" id="412755"/>
    <lineage>
        <taxon>unclassified sequences</taxon>
        <taxon>metagenomes</taxon>
        <taxon>ecological metagenomes</taxon>
    </lineage>
</organism>
<reference evidence="2" key="1">
    <citation type="journal article" date="2015" name="Nature">
        <title>Complex archaea that bridge the gap between prokaryotes and eukaryotes.</title>
        <authorList>
            <person name="Spang A."/>
            <person name="Saw J.H."/>
            <person name="Jorgensen S.L."/>
            <person name="Zaremba-Niedzwiedzka K."/>
            <person name="Martijn J."/>
            <person name="Lind A.E."/>
            <person name="van Eijk R."/>
            <person name="Schleper C."/>
            <person name="Guy L."/>
            <person name="Ettema T.J."/>
        </authorList>
    </citation>
    <scope>NUCLEOTIDE SEQUENCE</scope>
</reference>
<proteinExistence type="predicted"/>
<dbReference type="EMBL" id="LAZR01066898">
    <property type="protein sequence ID" value="KKK52681.1"/>
    <property type="molecule type" value="Genomic_DNA"/>
</dbReference>
<dbReference type="GO" id="GO:0005524">
    <property type="term" value="F:ATP binding"/>
    <property type="evidence" value="ECO:0007669"/>
    <property type="project" value="InterPro"/>
</dbReference>